<dbReference type="PANTHER" id="PTHR23132">
    <property type="entry name" value="D-ALANINE--D-ALANINE LIGASE"/>
    <property type="match status" value="1"/>
</dbReference>
<dbReference type="STRING" id="351607.Acel_0637"/>
<dbReference type="InterPro" id="IPR011989">
    <property type="entry name" value="ARM-like"/>
</dbReference>
<dbReference type="InterPro" id="IPR016024">
    <property type="entry name" value="ARM-type_fold"/>
</dbReference>
<dbReference type="GO" id="GO:0005524">
    <property type="term" value="F:ATP binding"/>
    <property type="evidence" value="ECO:0007669"/>
    <property type="project" value="UniProtKB-UniRule"/>
</dbReference>
<feature type="domain" description="ATP-grasp" evidence="2">
    <location>
        <begin position="289"/>
        <end position="457"/>
    </location>
</feature>
<protein>
    <recommendedName>
        <fullName evidence="2">ATP-grasp domain-containing protein</fullName>
    </recommendedName>
</protein>
<dbReference type="Proteomes" id="UP000008221">
    <property type="component" value="Chromosome"/>
</dbReference>
<dbReference type="HOGENOM" id="CLU_563402_0_0_11"/>
<dbReference type="SUPFAM" id="SSF48371">
    <property type="entry name" value="ARM repeat"/>
    <property type="match status" value="1"/>
</dbReference>
<dbReference type="Pfam" id="PF13646">
    <property type="entry name" value="HEAT_2"/>
    <property type="match status" value="1"/>
</dbReference>
<keyword evidence="1" id="KW-0547">Nucleotide-binding</keyword>
<gene>
    <name evidence="3" type="ordered locus">Acel_0637</name>
</gene>
<dbReference type="InterPro" id="IPR048764">
    <property type="entry name" value="PylC_N"/>
</dbReference>
<dbReference type="InParanoid" id="A0LSK0"/>
<dbReference type="InterPro" id="IPR013815">
    <property type="entry name" value="ATP_grasp_subdomain_1"/>
</dbReference>
<organism evidence="3 4">
    <name type="scientific">Acidothermus cellulolyticus (strain ATCC 43068 / DSM 8971 / 11B)</name>
    <dbReference type="NCBI Taxonomy" id="351607"/>
    <lineage>
        <taxon>Bacteria</taxon>
        <taxon>Bacillati</taxon>
        <taxon>Actinomycetota</taxon>
        <taxon>Actinomycetes</taxon>
        <taxon>Acidothermales</taxon>
        <taxon>Acidothermaceae</taxon>
        <taxon>Acidothermus</taxon>
    </lineage>
</organism>
<dbReference type="InterPro" id="IPR003806">
    <property type="entry name" value="ATP-grasp_PylC-type"/>
</dbReference>
<evidence type="ECO:0000313" key="3">
    <source>
        <dbReference type="EMBL" id="ABK52410.1"/>
    </source>
</evidence>
<evidence type="ECO:0000313" key="4">
    <source>
        <dbReference type="Proteomes" id="UP000008221"/>
    </source>
</evidence>
<dbReference type="eggNOG" id="COG0458">
    <property type="taxonomic scope" value="Bacteria"/>
</dbReference>
<dbReference type="Gene3D" id="3.30.1490.20">
    <property type="entry name" value="ATP-grasp fold, A domain"/>
    <property type="match status" value="1"/>
</dbReference>
<dbReference type="Pfam" id="PF21360">
    <property type="entry name" value="PylC-like_N"/>
    <property type="match status" value="1"/>
</dbReference>
<dbReference type="SUPFAM" id="SSF51735">
    <property type="entry name" value="NAD(P)-binding Rossmann-fold domains"/>
    <property type="match status" value="1"/>
</dbReference>
<dbReference type="GO" id="GO:0008716">
    <property type="term" value="F:D-alanine-D-alanine ligase activity"/>
    <property type="evidence" value="ECO:0007669"/>
    <property type="project" value="TreeGrafter"/>
</dbReference>
<dbReference type="SUPFAM" id="SSF56059">
    <property type="entry name" value="Glutathione synthetase ATP-binding domain-like"/>
    <property type="match status" value="1"/>
</dbReference>
<name>A0LSK0_ACIC1</name>
<dbReference type="InterPro" id="IPR036291">
    <property type="entry name" value="NAD(P)-bd_dom_sf"/>
</dbReference>
<keyword evidence="4" id="KW-1185">Reference proteome</keyword>
<dbReference type="InterPro" id="IPR011761">
    <property type="entry name" value="ATP-grasp"/>
</dbReference>
<dbReference type="OrthoDB" id="24041at2"/>
<dbReference type="PROSITE" id="PS50975">
    <property type="entry name" value="ATP_GRASP"/>
    <property type="match status" value="1"/>
</dbReference>
<dbReference type="KEGG" id="ace:Acel_0637"/>
<evidence type="ECO:0000259" key="2">
    <source>
        <dbReference type="PROSITE" id="PS50975"/>
    </source>
</evidence>
<proteinExistence type="predicted"/>
<accession>A0LSK0</accession>
<dbReference type="RefSeq" id="WP_011719473.1">
    <property type="nucleotide sequence ID" value="NC_008578.1"/>
</dbReference>
<dbReference type="GO" id="GO:0046872">
    <property type="term" value="F:metal ion binding"/>
    <property type="evidence" value="ECO:0007669"/>
    <property type="project" value="InterPro"/>
</dbReference>
<dbReference type="EMBL" id="CP000481">
    <property type="protein sequence ID" value="ABK52410.1"/>
    <property type="molecule type" value="Genomic_DNA"/>
</dbReference>
<dbReference type="Pfam" id="PF02655">
    <property type="entry name" value="ATP-grasp_3"/>
    <property type="match status" value="1"/>
</dbReference>
<dbReference type="AlphaFoldDB" id="A0LSK0"/>
<reference evidence="3 4" key="1">
    <citation type="journal article" date="2009" name="Genome Res.">
        <title>Complete genome of the cellulolytic thermophile Acidothermus cellulolyticus 11B provides insights into its ecophysiological and evolutionary adaptations.</title>
        <authorList>
            <person name="Barabote R.D."/>
            <person name="Xie G."/>
            <person name="Leu D.H."/>
            <person name="Normand P."/>
            <person name="Necsulea A."/>
            <person name="Daubin V."/>
            <person name="Medigue C."/>
            <person name="Adney W.S."/>
            <person name="Xu X.C."/>
            <person name="Lapidus A."/>
            <person name="Parales R.E."/>
            <person name="Detter C."/>
            <person name="Pujic P."/>
            <person name="Bruce D."/>
            <person name="Lavire C."/>
            <person name="Challacombe J.F."/>
            <person name="Brettin T.S."/>
            <person name="Berry A.M."/>
        </authorList>
    </citation>
    <scope>NUCLEOTIDE SEQUENCE [LARGE SCALE GENOMIC DNA]</scope>
    <source>
        <strain evidence="4">ATCC 43068 / DSM 8971 / 11B</strain>
    </source>
</reference>
<sequence>MVDNLRLLAILLGVVLIAAGIGWRTVRFARIRQGIRSGLADPDPAVRIAAVRQAAELGLASTAPALLRAVRVETDPAVRAAVVECVAAHQWEPASTAAIVELRLWAKAYVGARPDLARSPVRSAPLLAGVAGTVPAPSLHPVREHEFRRRTATDLHVDDAAALGPPPDDDPLARLRILVTGVGGAAGVAVVRALRAAGHTVIGVDADPDAVGIRLADHGQAVPRADDPTYLTALIHAATLFDAELLVPTVTEELPVLIAGAGYLRDAGLRFLFPDARTVQTCRDKWAFYQAMRDAGVPVPATALGTAEGVPGPWIVKPRFGRGSRDVHRVTAPQELAAALTLVAEPIVQTALAGREFTADVLAHPAEIVAGGALRWRLATKGGISTVGETFSDDSVMQTVALTIKALGHIGPANIQGFVSDDGAVTVVEANPRFSGALPLSLAAGADLVGEYVRAIVGRAVRTERLAARPGVRMYRYFDEVYQT</sequence>
<evidence type="ECO:0000256" key="1">
    <source>
        <dbReference type="PROSITE-ProRule" id="PRU00409"/>
    </source>
</evidence>
<keyword evidence="1" id="KW-0067">ATP-binding</keyword>
<dbReference type="Gene3D" id="3.40.50.20">
    <property type="match status" value="1"/>
</dbReference>
<dbReference type="Gene3D" id="1.25.10.10">
    <property type="entry name" value="Leucine-rich Repeat Variant"/>
    <property type="match status" value="1"/>
</dbReference>
<dbReference type="Gene3D" id="3.30.470.20">
    <property type="entry name" value="ATP-grasp fold, B domain"/>
    <property type="match status" value="1"/>
</dbReference>
<dbReference type="PANTHER" id="PTHR23132:SF14">
    <property type="entry name" value="ATP-GRASP DOMAIN-CONTAINING PROTEIN"/>
    <property type="match status" value="1"/>
</dbReference>